<dbReference type="GO" id="GO:0016616">
    <property type="term" value="F:oxidoreductase activity, acting on the CH-OH group of donors, NAD or NADP as acceptor"/>
    <property type="evidence" value="ECO:0007669"/>
    <property type="project" value="TreeGrafter"/>
</dbReference>
<gene>
    <name evidence="4" type="ORF">BCR39DRAFT_588876</name>
</gene>
<dbReference type="InterPro" id="IPR001509">
    <property type="entry name" value="Epimerase_deHydtase"/>
</dbReference>
<dbReference type="SUPFAM" id="SSF51735">
    <property type="entry name" value="NAD(P)-binding Rossmann-fold domains"/>
    <property type="match status" value="1"/>
</dbReference>
<evidence type="ECO:0000256" key="1">
    <source>
        <dbReference type="ARBA" id="ARBA00023002"/>
    </source>
</evidence>
<dbReference type="Proteomes" id="UP000193986">
    <property type="component" value="Unassembled WGS sequence"/>
</dbReference>
<dbReference type="AlphaFoldDB" id="A0A1Y2B042"/>
<name>A0A1Y2B042_9TREE</name>
<dbReference type="STRING" id="71784.A0A1Y2B042"/>
<evidence type="ECO:0000313" key="5">
    <source>
        <dbReference type="Proteomes" id="UP000193986"/>
    </source>
</evidence>
<dbReference type="EMBL" id="MCFC01000033">
    <property type="protein sequence ID" value="ORY28191.1"/>
    <property type="molecule type" value="Genomic_DNA"/>
</dbReference>
<keyword evidence="5" id="KW-1185">Reference proteome</keyword>
<evidence type="ECO:0000313" key="4">
    <source>
        <dbReference type="EMBL" id="ORY28191.1"/>
    </source>
</evidence>
<dbReference type="InParanoid" id="A0A1Y2B042"/>
<dbReference type="InterPro" id="IPR036291">
    <property type="entry name" value="NAD(P)-bd_dom_sf"/>
</dbReference>
<evidence type="ECO:0000259" key="3">
    <source>
        <dbReference type="Pfam" id="PF01370"/>
    </source>
</evidence>
<organism evidence="4 5">
    <name type="scientific">Naematelia encephala</name>
    <dbReference type="NCBI Taxonomy" id="71784"/>
    <lineage>
        <taxon>Eukaryota</taxon>
        <taxon>Fungi</taxon>
        <taxon>Dikarya</taxon>
        <taxon>Basidiomycota</taxon>
        <taxon>Agaricomycotina</taxon>
        <taxon>Tremellomycetes</taxon>
        <taxon>Tremellales</taxon>
        <taxon>Naemateliaceae</taxon>
        <taxon>Naematelia</taxon>
    </lineage>
</organism>
<protein>
    <submittedName>
        <fullName evidence="4">Putative dihydrokaempferol 4-reductase</fullName>
    </submittedName>
</protein>
<dbReference type="CDD" id="cd05227">
    <property type="entry name" value="AR_SDR_e"/>
    <property type="match status" value="1"/>
</dbReference>
<dbReference type="InterPro" id="IPR050425">
    <property type="entry name" value="NAD(P)_dehydrat-like"/>
</dbReference>
<evidence type="ECO:0000256" key="2">
    <source>
        <dbReference type="ARBA" id="ARBA00023445"/>
    </source>
</evidence>
<comment type="caution">
    <text evidence="4">The sequence shown here is derived from an EMBL/GenBank/DDBJ whole genome shotgun (WGS) entry which is preliminary data.</text>
</comment>
<dbReference type="FunCoup" id="A0A1Y2B042">
    <property type="interactions" value="47"/>
</dbReference>
<comment type="similarity">
    <text evidence="2">Belongs to the NAD(P)-dependent epimerase/dehydratase family. Dihydroflavonol-4-reductase subfamily.</text>
</comment>
<sequence length="365" mass="39880">MPAMQPGSLVLVTGASGYIGAHIVKAFLDQGYNVRGTVRSSSKGDYLVKLFENTKGKFEYCIVLDIAQEGAFDEAVKGVDGVAHAASPVTFAAAEPSELIVPAVNGTLGVLKSLQKHKRVLPSYMCSLLTNTMPHSPTVGRVVYTSSTGTIVSPEQPCPARYTEDDWNLNCVRNCEIYGSKADGGAKYRASKVLAEKSFWKFLEDEHPNFDGATIHPPLVYGPIIHQCDNPESLNHSIAHRFWPYLVGGRQQSDLPDGIASFVDVRDVGLAHVRALMTPNAGGNRFLICSGPFSGNDLCVILNERFPDIPNVPKGDPSPERRKEIHSKLNFMDGGKAARVLGIKYRPVEECVEDTVESLRTRFNF</sequence>
<dbReference type="PANTHER" id="PTHR10366:SF564">
    <property type="entry name" value="STEROL-4-ALPHA-CARBOXYLATE 3-DEHYDROGENASE, DECARBOXYLATING"/>
    <property type="match status" value="1"/>
</dbReference>
<dbReference type="OrthoDB" id="2735536at2759"/>
<dbReference type="Gene3D" id="3.40.50.720">
    <property type="entry name" value="NAD(P)-binding Rossmann-like Domain"/>
    <property type="match status" value="1"/>
</dbReference>
<reference evidence="4 5" key="1">
    <citation type="submission" date="2016-07" db="EMBL/GenBank/DDBJ databases">
        <title>Pervasive Adenine N6-methylation of Active Genes in Fungi.</title>
        <authorList>
            <consortium name="DOE Joint Genome Institute"/>
            <person name="Mondo S.J."/>
            <person name="Dannebaum R.O."/>
            <person name="Kuo R.C."/>
            <person name="Labutti K."/>
            <person name="Haridas S."/>
            <person name="Kuo A."/>
            <person name="Salamov A."/>
            <person name="Ahrendt S.R."/>
            <person name="Lipzen A."/>
            <person name="Sullivan W."/>
            <person name="Andreopoulos W.B."/>
            <person name="Clum A."/>
            <person name="Lindquist E."/>
            <person name="Daum C."/>
            <person name="Ramamoorthy G.K."/>
            <person name="Gryganskyi A."/>
            <person name="Culley D."/>
            <person name="Magnuson J.K."/>
            <person name="James T.Y."/>
            <person name="O'Malley M.A."/>
            <person name="Stajich J.E."/>
            <person name="Spatafora J.W."/>
            <person name="Visel A."/>
            <person name="Grigoriev I.V."/>
        </authorList>
    </citation>
    <scope>NUCLEOTIDE SEQUENCE [LARGE SCALE GENOMIC DNA]</scope>
    <source>
        <strain evidence="4 5">68-887.2</strain>
    </source>
</reference>
<keyword evidence="1" id="KW-0560">Oxidoreductase</keyword>
<feature type="domain" description="NAD-dependent epimerase/dehydratase" evidence="3">
    <location>
        <begin position="10"/>
        <end position="286"/>
    </location>
</feature>
<accession>A0A1Y2B042</accession>
<proteinExistence type="inferred from homology"/>
<dbReference type="Pfam" id="PF01370">
    <property type="entry name" value="Epimerase"/>
    <property type="match status" value="1"/>
</dbReference>
<dbReference type="PANTHER" id="PTHR10366">
    <property type="entry name" value="NAD DEPENDENT EPIMERASE/DEHYDRATASE"/>
    <property type="match status" value="1"/>
</dbReference>